<organism evidence="2 3">
    <name type="scientific">Propionibacterium acidifaciens F0233</name>
    <dbReference type="NCBI Taxonomy" id="553198"/>
    <lineage>
        <taxon>Bacteria</taxon>
        <taxon>Bacillati</taxon>
        <taxon>Actinomycetota</taxon>
        <taxon>Actinomycetes</taxon>
        <taxon>Propionibacteriales</taxon>
        <taxon>Propionibacteriaceae</taxon>
        <taxon>Propionibacterium</taxon>
    </lineage>
</organism>
<sequence length="129" mass="13932">MLPRPGEVWLVARCARLGRHAASPPGTRPSPTTDGAAWTDVPAPSSRSVVYTPDTPVHRTVHNRGCVWTTRSTRREAPVMEYCNGSGNAIDDGPVTQHGTMKSVVHAACWLDLTRRITAGRLLPGVDPL</sequence>
<name>U2R9T7_9ACTN</name>
<comment type="caution">
    <text evidence="2">The sequence shown here is derived from an EMBL/GenBank/DDBJ whole genome shotgun (WGS) entry which is preliminary data.</text>
</comment>
<dbReference type="Proteomes" id="UP000017052">
    <property type="component" value="Unassembled WGS sequence"/>
</dbReference>
<gene>
    <name evidence="2" type="ORF">HMPREF0682_1422</name>
</gene>
<evidence type="ECO:0000313" key="2">
    <source>
        <dbReference type="EMBL" id="ERK50373.1"/>
    </source>
</evidence>
<protein>
    <submittedName>
        <fullName evidence="2">Uncharacterized protein</fullName>
    </submittedName>
</protein>
<dbReference type="EMBL" id="ACVN02000307">
    <property type="protein sequence ID" value="ERK50373.1"/>
    <property type="molecule type" value="Genomic_DNA"/>
</dbReference>
<feature type="region of interest" description="Disordered" evidence="1">
    <location>
        <begin position="20"/>
        <end position="41"/>
    </location>
</feature>
<evidence type="ECO:0000256" key="1">
    <source>
        <dbReference type="SAM" id="MobiDB-lite"/>
    </source>
</evidence>
<dbReference type="AlphaFoldDB" id="U2R9T7"/>
<keyword evidence="3" id="KW-1185">Reference proteome</keyword>
<evidence type="ECO:0000313" key="3">
    <source>
        <dbReference type="Proteomes" id="UP000017052"/>
    </source>
</evidence>
<accession>U2R9T7</accession>
<proteinExistence type="predicted"/>
<reference evidence="2" key="1">
    <citation type="submission" date="2013-08" db="EMBL/GenBank/DDBJ databases">
        <authorList>
            <person name="Durkin A.S."/>
            <person name="Haft D.R."/>
            <person name="McCorrison J."/>
            <person name="Torralba M."/>
            <person name="Gillis M."/>
            <person name="Haft D.H."/>
            <person name="Methe B."/>
            <person name="Sutton G."/>
            <person name="Nelson K.E."/>
        </authorList>
    </citation>
    <scope>NUCLEOTIDE SEQUENCE [LARGE SCALE GENOMIC DNA]</scope>
    <source>
        <strain evidence="2">F0233</strain>
    </source>
</reference>